<reference evidence="2" key="1">
    <citation type="journal article" date="2021" name="bioRxiv">
        <title>Whole Genome Assembly and Annotation of Northern Wild Rice, Zizania palustris L., Supports a Whole Genome Duplication in the Zizania Genus.</title>
        <authorList>
            <person name="Haas M."/>
            <person name="Kono T."/>
            <person name="Macchietto M."/>
            <person name="Millas R."/>
            <person name="McGilp L."/>
            <person name="Shao M."/>
            <person name="Duquette J."/>
            <person name="Hirsch C.N."/>
            <person name="Kimball J."/>
        </authorList>
    </citation>
    <scope>NUCLEOTIDE SEQUENCE</scope>
    <source>
        <tissue evidence="2">Fresh leaf tissue</tissue>
    </source>
</reference>
<name>A0A8J5SS16_ZIZPA</name>
<evidence type="ECO:0000256" key="1">
    <source>
        <dbReference type="SAM" id="MobiDB-lite"/>
    </source>
</evidence>
<feature type="compositionally biased region" description="Basic and acidic residues" evidence="1">
    <location>
        <begin position="25"/>
        <end position="38"/>
    </location>
</feature>
<evidence type="ECO:0000313" key="3">
    <source>
        <dbReference type="Proteomes" id="UP000729402"/>
    </source>
</evidence>
<organism evidence="2 3">
    <name type="scientific">Zizania palustris</name>
    <name type="common">Northern wild rice</name>
    <dbReference type="NCBI Taxonomy" id="103762"/>
    <lineage>
        <taxon>Eukaryota</taxon>
        <taxon>Viridiplantae</taxon>
        <taxon>Streptophyta</taxon>
        <taxon>Embryophyta</taxon>
        <taxon>Tracheophyta</taxon>
        <taxon>Spermatophyta</taxon>
        <taxon>Magnoliopsida</taxon>
        <taxon>Liliopsida</taxon>
        <taxon>Poales</taxon>
        <taxon>Poaceae</taxon>
        <taxon>BOP clade</taxon>
        <taxon>Oryzoideae</taxon>
        <taxon>Oryzeae</taxon>
        <taxon>Zizaniinae</taxon>
        <taxon>Zizania</taxon>
    </lineage>
</organism>
<proteinExistence type="predicted"/>
<accession>A0A8J5SS16</accession>
<dbReference type="Proteomes" id="UP000729402">
    <property type="component" value="Unassembled WGS sequence"/>
</dbReference>
<gene>
    <name evidence="2" type="ORF">GUJ93_ZPchr0004g39774</name>
</gene>
<comment type="caution">
    <text evidence="2">The sequence shown here is derived from an EMBL/GenBank/DDBJ whole genome shotgun (WGS) entry which is preliminary data.</text>
</comment>
<dbReference type="EMBL" id="JAAALK010000285">
    <property type="protein sequence ID" value="KAG8065875.1"/>
    <property type="molecule type" value="Genomic_DNA"/>
</dbReference>
<sequence length="262" mass="28567">MAGAGVGRTTGAVVATAGSGWWAGKGRDVGHGGGDDRQQPGPRWRRWPELATDNRWPATAGCDDDRRRYLLPPSKLKDHGKFNNLPLYSLPLLQMPSFSLPLIICNSLCEQTNFLSLCIQSVPCHLPHQHFATSHYHIIILFILLSPHISPIHPVVGCYRAWPTGAGHGDRGGGGLRGRQGGGDRGDGGLQGWQRWAMGIGAADACGDGDGGVRRWWEATSGGMSWREIGREEEEEEEDDDVAKTLMWQCDMSLTGYKVAKN</sequence>
<keyword evidence="3" id="KW-1185">Reference proteome</keyword>
<evidence type="ECO:0000313" key="2">
    <source>
        <dbReference type="EMBL" id="KAG8065875.1"/>
    </source>
</evidence>
<dbReference type="AlphaFoldDB" id="A0A8J5SS16"/>
<reference evidence="2" key="2">
    <citation type="submission" date="2021-02" db="EMBL/GenBank/DDBJ databases">
        <authorList>
            <person name="Kimball J.A."/>
            <person name="Haas M.W."/>
            <person name="Macchietto M."/>
            <person name="Kono T."/>
            <person name="Duquette J."/>
            <person name="Shao M."/>
        </authorList>
    </citation>
    <scope>NUCLEOTIDE SEQUENCE</scope>
    <source>
        <tissue evidence="2">Fresh leaf tissue</tissue>
    </source>
</reference>
<protein>
    <submittedName>
        <fullName evidence="2">Uncharacterized protein</fullName>
    </submittedName>
</protein>
<feature type="region of interest" description="Disordered" evidence="1">
    <location>
        <begin position="24"/>
        <end position="46"/>
    </location>
</feature>